<evidence type="ECO:0000313" key="2">
    <source>
        <dbReference type="Proteomes" id="UP000177982"/>
    </source>
</evidence>
<reference evidence="1 2" key="1">
    <citation type="journal article" date="2016" name="Nat. Commun.">
        <title>Thousands of microbial genomes shed light on interconnected biogeochemical processes in an aquifer system.</title>
        <authorList>
            <person name="Anantharaman K."/>
            <person name="Brown C.T."/>
            <person name="Hug L.A."/>
            <person name="Sharon I."/>
            <person name="Castelle C.J."/>
            <person name="Probst A.J."/>
            <person name="Thomas B.C."/>
            <person name="Singh A."/>
            <person name="Wilkins M.J."/>
            <person name="Karaoz U."/>
            <person name="Brodie E.L."/>
            <person name="Williams K.H."/>
            <person name="Hubbard S.S."/>
            <person name="Banfield J.F."/>
        </authorList>
    </citation>
    <scope>NUCLEOTIDE SEQUENCE [LARGE SCALE GENOMIC DNA]</scope>
</reference>
<organism evidence="1 2">
    <name type="scientific">Candidatus Sungbacteria bacterium RIFCSPLOWO2_01_FULL_47_10</name>
    <dbReference type="NCBI Taxonomy" id="1802276"/>
    <lineage>
        <taxon>Bacteria</taxon>
        <taxon>Candidatus Sungiibacteriota</taxon>
    </lineage>
</organism>
<evidence type="ECO:0000313" key="1">
    <source>
        <dbReference type="EMBL" id="OHA06521.1"/>
    </source>
</evidence>
<dbReference type="Proteomes" id="UP000177982">
    <property type="component" value="Unassembled WGS sequence"/>
</dbReference>
<accession>A0A1G2L6S4</accession>
<dbReference type="EMBL" id="MHQO01000028">
    <property type="protein sequence ID" value="OHA06521.1"/>
    <property type="molecule type" value="Genomic_DNA"/>
</dbReference>
<sequence length="62" mass="7586">MKNIKKIVERQLKTKKKLCEFPYQYIIDQLLNKVLAVFLKNHWLKIRVFCIKFPLKIIKQLV</sequence>
<name>A0A1G2L6S4_9BACT</name>
<dbReference type="AlphaFoldDB" id="A0A1G2L6S4"/>
<proteinExistence type="predicted"/>
<protein>
    <submittedName>
        <fullName evidence="1">Uncharacterized protein</fullName>
    </submittedName>
</protein>
<comment type="caution">
    <text evidence="1">The sequence shown here is derived from an EMBL/GenBank/DDBJ whole genome shotgun (WGS) entry which is preliminary data.</text>
</comment>
<gene>
    <name evidence="1" type="ORF">A2934_05275</name>
</gene>